<accession>O24669</accession>
<proteinExistence type="predicted"/>
<evidence type="ECO:0000313" key="2">
    <source>
        <dbReference type="EMBL" id="AAB68811.1"/>
    </source>
</evidence>
<protein>
    <submittedName>
        <fullName evidence="2">Uncharacterized protein</fullName>
    </submittedName>
</protein>
<dbReference type="EMBL" id="AF002712">
    <property type="protein sequence ID" value="AAB68811.1"/>
    <property type="molecule type" value="Genomic_DNA"/>
</dbReference>
<feature type="transmembrane region" description="Helical" evidence="1">
    <location>
        <begin position="43"/>
        <end position="66"/>
    </location>
</feature>
<organism evidence="2">
    <name type="scientific">Pyropia pulchra</name>
    <dbReference type="NCBI Taxonomy" id="60925"/>
    <lineage>
        <taxon>Eukaryota</taxon>
        <taxon>Rhodophyta</taxon>
        <taxon>Bangiophyceae</taxon>
        <taxon>Bangiales</taxon>
        <taxon>Bangiaceae</taxon>
        <taxon>Pyropia</taxon>
    </lineage>
</organism>
<keyword evidence="2" id="KW-0614">Plasmid</keyword>
<name>O24669_9RHOD</name>
<keyword evidence="1" id="KW-1133">Transmembrane helix</keyword>
<keyword evidence="1" id="KW-0812">Transmembrane</keyword>
<evidence type="ECO:0000256" key="1">
    <source>
        <dbReference type="SAM" id="Phobius"/>
    </source>
</evidence>
<reference evidence="2" key="1">
    <citation type="journal article" date="1997" name="Curr. Genet.">
        <title>Molecular characterization of two large DNA plasmids in the red alga Porphyra pulchra.</title>
        <authorList>
            <person name="Moon D.A."/>
            <person name="Goff L.J."/>
        </authorList>
    </citation>
    <scope>NUCLEOTIDE SEQUENCE</scope>
    <source>
        <plasmid evidence="2">Pp6859</plasmid>
    </source>
</reference>
<keyword evidence="1" id="KW-0472">Membrane</keyword>
<dbReference type="AlphaFoldDB" id="O24669"/>
<geneLocation type="plasmid" evidence="2">
    <name>Pp6859</name>
</geneLocation>
<sequence>MTFGVLESKEAYPACANMQGKVFNISMNEDTYYKICRRLRMTFGLTMFILFCLTLYLIFKIVIGILNSRRKHREELAFYNNLRNEHLQIMQVPGYLCLLKKKIYIYK</sequence>